<dbReference type="InterPro" id="IPR023296">
    <property type="entry name" value="Glyco_hydro_beta-prop_sf"/>
</dbReference>
<dbReference type="Proteomes" id="UP000504609">
    <property type="component" value="Unplaced"/>
</dbReference>
<reference evidence="8" key="1">
    <citation type="submission" date="2025-08" db="UniProtKB">
        <authorList>
            <consortium name="RefSeq"/>
        </authorList>
    </citation>
    <scope>IDENTIFICATION</scope>
    <source>
        <tissue evidence="8">Young leaves</tissue>
    </source>
</reference>
<dbReference type="Gene3D" id="2.115.10.20">
    <property type="entry name" value="Glycosyl hydrolase domain, family 43"/>
    <property type="match status" value="1"/>
</dbReference>
<dbReference type="InterPro" id="IPR013189">
    <property type="entry name" value="Glyco_hydro_32_C"/>
</dbReference>
<keyword evidence="7" id="KW-1185">Reference proteome</keyword>
<dbReference type="Pfam" id="PF08244">
    <property type="entry name" value="Glyco_hydro_32C"/>
    <property type="match status" value="1"/>
</dbReference>
<evidence type="ECO:0000256" key="4">
    <source>
        <dbReference type="RuleBase" id="RU362110"/>
    </source>
</evidence>
<dbReference type="GO" id="GO:0005975">
    <property type="term" value="P:carbohydrate metabolic process"/>
    <property type="evidence" value="ECO:0007669"/>
    <property type="project" value="InterPro"/>
</dbReference>
<dbReference type="PANTHER" id="PTHR31953">
    <property type="entry name" value="BETA-FRUCTOFURANOSIDASE, INSOLUBLE ISOENZYME CWINV1-RELATED"/>
    <property type="match status" value="1"/>
</dbReference>
<dbReference type="SUPFAM" id="SSF75005">
    <property type="entry name" value="Arabinanase/levansucrase/invertase"/>
    <property type="match status" value="1"/>
</dbReference>
<dbReference type="Pfam" id="PF00251">
    <property type="entry name" value="Glyco_hydro_32N"/>
    <property type="match status" value="1"/>
</dbReference>
<evidence type="ECO:0000313" key="7">
    <source>
        <dbReference type="Proteomes" id="UP000504609"/>
    </source>
</evidence>
<gene>
    <name evidence="8" type="primary">LOC111462607</name>
</gene>
<comment type="similarity">
    <text evidence="1 4">Belongs to the glycosyl hydrolase 32 family.</text>
</comment>
<dbReference type="KEGG" id="cmos:111462607"/>
<dbReference type="RefSeq" id="XP_022962008.1">
    <property type="nucleotide sequence ID" value="XM_023106240.1"/>
</dbReference>
<keyword evidence="2 4" id="KW-0378">Hydrolase</keyword>
<evidence type="ECO:0000259" key="5">
    <source>
        <dbReference type="Pfam" id="PF00251"/>
    </source>
</evidence>
<sequence length="579" mass="66214">MATKWMEMVKCGLVALYFVWLISNRFGFVVSHGDINEVHIPQQFQRTSYHFQPLQNWMNDPNGPMYYKGIYHLFYQHNPNGAVFDSKIVWGHAVSRDLINWAHLNHALEPTHPFDINGCWSGSVSFLHNNKPVILYTGLDSSFQQVQNLAIPSNFSDPFLEIWTKSSHNPIIAPPNGIERHRFRDPTTAWPGPDGGWRIVIGGQTSYGGAAMLYRSEDFVHWHQSRFPLYSSRDSGNWECPDFYPVKLNGSNGIDSLNGFRVGAVKYVMKASFNSHDYYTLGSYVPEKEKFTSDSGDGFDLRGTNLGLRYDYGKFYASKTFYDSSQKRRILWGWVNESDSREDNIKKGWAGLQVVPRKIWLSKTGRQLIQWPVKEVEKLRTNRFSLYNKELRGRSTMKVLGGSASQVDAEVSFEFPYLEEAERVDTRWFDLDPQLLCSKRDASVNGRVGPFGLLVLASNDLSEHTAIFFRVLKAHNRYVVLMCSDQSRSSFREGVDKTTYGAFVDVDPRHEKISLRTLVDRSIVESFGGKGKTCITSRVYPTLAVDDDARLYAFNNGTQSVVISSLKVWKMWNAQIMSF</sequence>
<dbReference type="InterPro" id="IPR013320">
    <property type="entry name" value="ConA-like_dom_sf"/>
</dbReference>
<evidence type="ECO:0000256" key="2">
    <source>
        <dbReference type="ARBA" id="ARBA00022801"/>
    </source>
</evidence>
<dbReference type="SMART" id="SM00640">
    <property type="entry name" value="Glyco_32"/>
    <property type="match status" value="1"/>
</dbReference>
<evidence type="ECO:0000313" key="8">
    <source>
        <dbReference type="RefSeq" id="XP_022962008.1"/>
    </source>
</evidence>
<dbReference type="InterPro" id="IPR013148">
    <property type="entry name" value="Glyco_hydro_32_N"/>
</dbReference>
<dbReference type="PROSITE" id="PS00609">
    <property type="entry name" value="GLYCOSYL_HYDROL_F32"/>
    <property type="match status" value="1"/>
</dbReference>
<evidence type="ECO:0000256" key="1">
    <source>
        <dbReference type="ARBA" id="ARBA00009902"/>
    </source>
</evidence>
<dbReference type="GeneID" id="111462607"/>
<proteinExistence type="inferred from homology"/>
<evidence type="ECO:0000259" key="6">
    <source>
        <dbReference type="Pfam" id="PF08244"/>
    </source>
</evidence>
<dbReference type="CDD" id="cd18624">
    <property type="entry name" value="GH32_Fruct1-like"/>
    <property type="match status" value="1"/>
</dbReference>
<keyword evidence="3 4" id="KW-0326">Glycosidase</keyword>
<name>A0A6J1HDH1_CUCMO</name>
<feature type="domain" description="Glycosyl hydrolase family 32 C-terminal" evidence="6">
    <location>
        <begin position="375"/>
        <end position="570"/>
    </location>
</feature>
<dbReference type="FunFam" id="2.60.120.560:FF:000002">
    <property type="entry name" value="Beta-fructofuranosidase, insoluble isoenzyme CWINV1"/>
    <property type="match status" value="1"/>
</dbReference>
<dbReference type="AlphaFoldDB" id="A0A6J1HDH1"/>
<dbReference type="InterPro" id="IPR018053">
    <property type="entry name" value="Glyco_hydro_32_AS"/>
</dbReference>
<evidence type="ECO:0000256" key="3">
    <source>
        <dbReference type="ARBA" id="ARBA00023295"/>
    </source>
</evidence>
<feature type="domain" description="Glycosyl hydrolase family 32 N-terminal" evidence="5">
    <location>
        <begin position="50"/>
        <end position="372"/>
    </location>
</feature>
<organism evidence="7 8">
    <name type="scientific">Cucurbita moschata</name>
    <name type="common">Winter crookneck squash</name>
    <name type="synonym">Cucurbita pepo var. moschata</name>
    <dbReference type="NCBI Taxonomy" id="3662"/>
    <lineage>
        <taxon>Eukaryota</taxon>
        <taxon>Viridiplantae</taxon>
        <taxon>Streptophyta</taxon>
        <taxon>Embryophyta</taxon>
        <taxon>Tracheophyta</taxon>
        <taxon>Spermatophyta</taxon>
        <taxon>Magnoliopsida</taxon>
        <taxon>eudicotyledons</taxon>
        <taxon>Gunneridae</taxon>
        <taxon>Pentapetalae</taxon>
        <taxon>rosids</taxon>
        <taxon>fabids</taxon>
        <taxon>Cucurbitales</taxon>
        <taxon>Cucurbitaceae</taxon>
        <taxon>Cucurbiteae</taxon>
        <taxon>Cucurbita</taxon>
    </lineage>
</organism>
<dbReference type="InterPro" id="IPR001362">
    <property type="entry name" value="Glyco_hydro_32"/>
</dbReference>
<accession>A0A6J1HDH1</accession>
<dbReference type="Gene3D" id="2.60.120.560">
    <property type="entry name" value="Exo-inulinase, domain 1"/>
    <property type="match status" value="1"/>
</dbReference>
<protein>
    <submittedName>
        <fullName evidence="8">Beta-fructofuranosidase, insoluble isoenzyme CWINV3-like isoform X1</fullName>
    </submittedName>
</protein>
<dbReference type="SUPFAM" id="SSF49899">
    <property type="entry name" value="Concanavalin A-like lectins/glucanases"/>
    <property type="match status" value="1"/>
</dbReference>
<dbReference type="InterPro" id="IPR050551">
    <property type="entry name" value="Fructan_Metab_Enzymes"/>
</dbReference>
<dbReference type="GO" id="GO:0004553">
    <property type="term" value="F:hydrolase activity, hydrolyzing O-glycosyl compounds"/>
    <property type="evidence" value="ECO:0007669"/>
    <property type="project" value="InterPro"/>
</dbReference>